<feature type="domain" description="Mammalian cell entry C-terminal" evidence="2">
    <location>
        <begin position="120"/>
        <end position="296"/>
    </location>
</feature>
<evidence type="ECO:0000259" key="1">
    <source>
        <dbReference type="Pfam" id="PF02470"/>
    </source>
</evidence>
<keyword evidence="4" id="KW-1185">Reference proteome</keyword>
<name>A0A7W8A299_9ACTN</name>
<protein>
    <submittedName>
        <fullName evidence="3">Phospholipid/cholesterol/gamma-HCH transport system substrate-binding protein</fullName>
    </submittedName>
</protein>
<reference evidence="3 4" key="1">
    <citation type="submission" date="2020-08" db="EMBL/GenBank/DDBJ databases">
        <title>Genomic Encyclopedia of Type Strains, Phase IV (KMG-IV): sequencing the most valuable type-strain genomes for metagenomic binning, comparative biology and taxonomic classification.</title>
        <authorList>
            <person name="Goeker M."/>
        </authorList>
    </citation>
    <scope>NUCLEOTIDE SEQUENCE [LARGE SCALE GENOMIC DNA]</scope>
    <source>
        <strain evidence="3 4">DSM 45385</strain>
    </source>
</reference>
<feature type="domain" description="Mce/MlaD" evidence="1">
    <location>
        <begin position="38"/>
        <end position="113"/>
    </location>
</feature>
<evidence type="ECO:0000259" key="2">
    <source>
        <dbReference type="Pfam" id="PF11887"/>
    </source>
</evidence>
<evidence type="ECO:0000313" key="4">
    <source>
        <dbReference type="Proteomes" id="UP000568380"/>
    </source>
</evidence>
<sequence length="341" mass="36482">MREVTAPLIKSIAFVVVTVLATLALAISVANSDLGERTTYLARFTDVAGLNTGDSIRIAGVRVGQVESITIVDRRVAEVEFSVERDRRLPASVTATIKYLNLVGQRYIDMAQGEGTAGGTLAAGATIPLERTTPAINLTELFRGFQPLMRALSPDDVNKLAGELIQVLQGEGATVEGLLRTIGELTNSLAAKDDLIGEVIKNLDTVVATVNARDRELTTLVVTLRRLMSGLAADRKPIGQAIGALGDLTTSTAGLLAESREPLRRDIDQLGRLSGNLNADAPLVERFLQRLPDKAEVITRAASYGSWFNLYLCEALISGVTYTDGRPAPTGIPNTQGRCKQ</sequence>
<dbReference type="NCBIfam" id="TIGR00996">
    <property type="entry name" value="Mtu_fam_mce"/>
    <property type="match status" value="1"/>
</dbReference>
<comment type="caution">
    <text evidence="3">The sequence shown here is derived from an EMBL/GenBank/DDBJ whole genome shotgun (WGS) entry which is preliminary data.</text>
</comment>
<evidence type="ECO:0000313" key="3">
    <source>
        <dbReference type="EMBL" id="MBB5078178.1"/>
    </source>
</evidence>
<dbReference type="PANTHER" id="PTHR33371:SF17">
    <property type="entry name" value="MCE-FAMILY PROTEIN MCE1B"/>
    <property type="match status" value="1"/>
</dbReference>
<dbReference type="InterPro" id="IPR005693">
    <property type="entry name" value="Mce"/>
</dbReference>
<dbReference type="GO" id="GO:0005576">
    <property type="term" value="C:extracellular region"/>
    <property type="evidence" value="ECO:0007669"/>
    <property type="project" value="TreeGrafter"/>
</dbReference>
<dbReference type="InterPro" id="IPR024516">
    <property type="entry name" value="Mce_C"/>
</dbReference>
<proteinExistence type="predicted"/>
<dbReference type="AlphaFoldDB" id="A0A7W8A299"/>
<dbReference type="InterPro" id="IPR003399">
    <property type="entry name" value="Mce/MlaD"/>
</dbReference>
<dbReference type="RefSeq" id="WP_184962645.1">
    <property type="nucleotide sequence ID" value="NZ_JACHIN010000004.1"/>
</dbReference>
<dbReference type="Pfam" id="PF11887">
    <property type="entry name" value="Mce4_CUP1"/>
    <property type="match status" value="1"/>
</dbReference>
<accession>A0A7W8A299</accession>
<dbReference type="GO" id="GO:0051701">
    <property type="term" value="P:biological process involved in interaction with host"/>
    <property type="evidence" value="ECO:0007669"/>
    <property type="project" value="TreeGrafter"/>
</dbReference>
<organism evidence="3 4">
    <name type="scientific">Nonomuraea endophytica</name>
    <dbReference type="NCBI Taxonomy" id="714136"/>
    <lineage>
        <taxon>Bacteria</taxon>
        <taxon>Bacillati</taxon>
        <taxon>Actinomycetota</taxon>
        <taxon>Actinomycetes</taxon>
        <taxon>Streptosporangiales</taxon>
        <taxon>Streptosporangiaceae</taxon>
        <taxon>Nonomuraea</taxon>
    </lineage>
</organism>
<dbReference type="EMBL" id="JACHIN010000004">
    <property type="protein sequence ID" value="MBB5078178.1"/>
    <property type="molecule type" value="Genomic_DNA"/>
</dbReference>
<dbReference type="PANTHER" id="PTHR33371">
    <property type="entry name" value="INTERMEMBRANE PHOSPHOLIPID TRANSPORT SYSTEM BINDING PROTEIN MLAD-RELATED"/>
    <property type="match status" value="1"/>
</dbReference>
<gene>
    <name evidence="3" type="ORF">HNR40_003653</name>
</gene>
<dbReference type="Proteomes" id="UP000568380">
    <property type="component" value="Unassembled WGS sequence"/>
</dbReference>
<dbReference type="Pfam" id="PF02470">
    <property type="entry name" value="MlaD"/>
    <property type="match status" value="1"/>
</dbReference>
<dbReference type="InterPro" id="IPR052336">
    <property type="entry name" value="MlaD_Phospholipid_Transporter"/>
</dbReference>